<reference evidence="1 2" key="2">
    <citation type="submission" date="2018-10" db="EMBL/GenBank/DDBJ databases">
        <authorList>
            <consortium name="Pathogen Informatics"/>
        </authorList>
    </citation>
    <scope>NUCLEOTIDE SEQUENCE [LARGE SCALE GENOMIC DNA]</scope>
</reference>
<evidence type="ECO:0000313" key="1">
    <source>
        <dbReference type="EMBL" id="VDD85128.1"/>
    </source>
</evidence>
<dbReference type="GO" id="GO:0005664">
    <property type="term" value="C:nuclear origin of replication recognition complex"/>
    <property type="evidence" value="ECO:0007669"/>
    <property type="project" value="TreeGrafter"/>
</dbReference>
<evidence type="ECO:0000313" key="2">
    <source>
        <dbReference type="Proteomes" id="UP000274131"/>
    </source>
</evidence>
<dbReference type="InterPro" id="IPR027417">
    <property type="entry name" value="P-loop_NTPase"/>
</dbReference>
<dbReference type="AlphaFoldDB" id="A0A0N4UT56"/>
<dbReference type="GO" id="GO:0003688">
    <property type="term" value="F:DNA replication origin binding"/>
    <property type="evidence" value="ECO:0007669"/>
    <property type="project" value="TreeGrafter"/>
</dbReference>
<reference evidence="3" key="1">
    <citation type="submission" date="2017-02" db="UniProtKB">
        <authorList>
            <consortium name="WormBaseParasite"/>
        </authorList>
    </citation>
    <scope>IDENTIFICATION</scope>
</reference>
<gene>
    <name evidence="1" type="ORF">EVEC_LOCUS271</name>
</gene>
<evidence type="ECO:0000313" key="3">
    <source>
        <dbReference type="WBParaSite" id="EVEC_0000040001-mRNA-1"/>
    </source>
</evidence>
<proteinExistence type="predicted"/>
<dbReference type="WBParaSite" id="EVEC_0000040001-mRNA-1">
    <property type="protein sequence ID" value="EVEC_0000040001-mRNA-1"/>
    <property type="gene ID" value="EVEC_0000040001"/>
</dbReference>
<dbReference type="OrthoDB" id="343623at2759"/>
<keyword evidence="2" id="KW-1185">Reference proteome</keyword>
<dbReference type="SUPFAM" id="SSF52540">
    <property type="entry name" value="P-loop containing nucleoside triphosphate hydrolases"/>
    <property type="match status" value="1"/>
</dbReference>
<dbReference type="PANTHER" id="PTHR12087">
    <property type="entry name" value="ORIGIN RECOGNITION COMPLEX SUBUNIT 4"/>
    <property type="match status" value="1"/>
</dbReference>
<dbReference type="Proteomes" id="UP000274131">
    <property type="component" value="Unassembled WGS sequence"/>
</dbReference>
<dbReference type="PANTHER" id="PTHR12087:SF0">
    <property type="entry name" value="ORIGIN RECOGNITION COMPLEX SUBUNIT 4"/>
    <property type="match status" value="1"/>
</dbReference>
<protein>
    <submittedName>
        <fullName evidence="3">Origin recognition complex subunit 4</fullName>
    </submittedName>
</protein>
<dbReference type="STRING" id="51028.A0A0N4UT56"/>
<organism evidence="3">
    <name type="scientific">Enterobius vermicularis</name>
    <name type="common">Human pinworm</name>
    <dbReference type="NCBI Taxonomy" id="51028"/>
    <lineage>
        <taxon>Eukaryota</taxon>
        <taxon>Metazoa</taxon>
        <taxon>Ecdysozoa</taxon>
        <taxon>Nematoda</taxon>
        <taxon>Chromadorea</taxon>
        <taxon>Rhabditida</taxon>
        <taxon>Spirurina</taxon>
        <taxon>Oxyuridomorpha</taxon>
        <taxon>Oxyuroidea</taxon>
        <taxon>Oxyuridae</taxon>
        <taxon>Enterobius</taxon>
    </lineage>
</organism>
<dbReference type="Gene3D" id="3.40.50.300">
    <property type="entry name" value="P-loop containing nucleotide triphosphate hydrolases"/>
    <property type="match status" value="1"/>
</dbReference>
<accession>A0A0N4UT56</accession>
<dbReference type="InterPro" id="IPR016527">
    <property type="entry name" value="ORC4"/>
</dbReference>
<dbReference type="EMBL" id="UXUI01000232">
    <property type="protein sequence ID" value="VDD85128.1"/>
    <property type="molecule type" value="Genomic_DNA"/>
</dbReference>
<sequence length="357" mass="40413">MGGRNLFTKAAKSLSKAIYGMESQMEFIDDIFKEFCTSKEGGSAVVVGHRMSGKQTVINEVASRYERCVAITYIDGIMYSSDAVAARVLDNVDKNEPNFVILYDFDQFILRSNQFFLYKILDATRNLPIFALCVTSVTDCLNLLEKRVRSRLLNNIISFSKVPKSFSNFVAAFHYFLRVGSVSSVKSVEAFAQLKDVQRELKLMYSREGCNYGLLKQVIVAFYSFLDADDVASLDDERCVKIFHEAREGFVPNDDPLKVIITAAVIFFLGLTLRQLCLLTSAVYLTECRRGSELSYKEIVSTYKLFVKKNLPPLYIVDNEILYKNLDQLCNYGLLAPAQCIGQLANKKTSLEVIYHE</sequence>
<name>A0A0N4UT56_ENTVE</name>
<dbReference type="GO" id="GO:0006270">
    <property type="term" value="P:DNA replication initiation"/>
    <property type="evidence" value="ECO:0007669"/>
    <property type="project" value="TreeGrafter"/>
</dbReference>